<evidence type="ECO:0000313" key="2">
    <source>
        <dbReference type="Proteomes" id="UP000814140"/>
    </source>
</evidence>
<dbReference type="Proteomes" id="UP000814140">
    <property type="component" value="Unassembled WGS sequence"/>
</dbReference>
<evidence type="ECO:0000313" key="1">
    <source>
        <dbReference type="EMBL" id="KAI0068626.1"/>
    </source>
</evidence>
<proteinExistence type="predicted"/>
<comment type="caution">
    <text evidence="1">The sequence shown here is derived from an EMBL/GenBank/DDBJ whole genome shotgun (WGS) entry which is preliminary data.</text>
</comment>
<protein>
    <submittedName>
        <fullName evidence="1">Macro domain-like protein</fullName>
    </submittedName>
</protein>
<keyword evidence="2" id="KW-1185">Reference proteome</keyword>
<sequence>MCEAWRRAIAAVLPSDLQAHFDVREGRLNTLPAADLQCDCIVSPANSFGIMDGGYDYALSEMFQGKEGIWTLTRCCQTALQQRWRGYAPPASCTIAVLPPEVSGEGKNPFATTSIAIVPTMRQPEDVSWHKDLVYNSMWSLLVEIAHWNNAGAGARIEKVLMTGFATGTGKVSTEKCAQQMMLAVRHFVQGVPDHADWAEVSPIVKEVQETLDL</sequence>
<reference evidence="1" key="1">
    <citation type="submission" date="2021-03" db="EMBL/GenBank/DDBJ databases">
        <authorList>
            <consortium name="DOE Joint Genome Institute"/>
            <person name="Ahrendt S."/>
            <person name="Looney B.P."/>
            <person name="Miyauchi S."/>
            <person name="Morin E."/>
            <person name="Drula E."/>
            <person name="Courty P.E."/>
            <person name="Chicoki N."/>
            <person name="Fauchery L."/>
            <person name="Kohler A."/>
            <person name="Kuo A."/>
            <person name="Labutti K."/>
            <person name="Pangilinan J."/>
            <person name="Lipzen A."/>
            <person name="Riley R."/>
            <person name="Andreopoulos W."/>
            <person name="He G."/>
            <person name="Johnson J."/>
            <person name="Barry K.W."/>
            <person name="Grigoriev I.V."/>
            <person name="Nagy L."/>
            <person name="Hibbett D."/>
            <person name="Henrissat B."/>
            <person name="Matheny P.B."/>
            <person name="Labbe J."/>
            <person name="Martin F."/>
        </authorList>
    </citation>
    <scope>NUCLEOTIDE SEQUENCE</scope>
    <source>
        <strain evidence="1">HHB10654</strain>
    </source>
</reference>
<gene>
    <name evidence="1" type="ORF">BV25DRAFT_1817515</name>
</gene>
<accession>A0ACB8TJI3</accession>
<dbReference type="EMBL" id="MU277187">
    <property type="protein sequence ID" value="KAI0068626.1"/>
    <property type="molecule type" value="Genomic_DNA"/>
</dbReference>
<organism evidence="1 2">
    <name type="scientific">Artomyces pyxidatus</name>
    <dbReference type="NCBI Taxonomy" id="48021"/>
    <lineage>
        <taxon>Eukaryota</taxon>
        <taxon>Fungi</taxon>
        <taxon>Dikarya</taxon>
        <taxon>Basidiomycota</taxon>
        <taxon>Agaricomycotina</taxon>
        <taxon>Agaricomycetes</taxon>
        <taxon>Russulales</taxon>
        <taxon>Auriscalpiaceae</taxon>
        <taxon>Artomyces</taxon>
    </lineage>
</organism>
<name>A0ACB8TJI3_9AGAM</name>
<reference evidence="1" key="2">
    <citation type="journal article" date="2022" name="New Phytol.">
        <title>Evolutionary transition to the ectomycorrhizal habit in the genomes of a hyperdiverse lineage of mushroom-forming fungi.</title>
        <authorList>
            <person name="Looney B."/>
            <person name="Miyauchi S."/>
            <person name="Morin E."/>
            <person name="Drula E."/>
            <person name="Courty P.E."/>
            <person name="Kohler A."/>
            <person name="Kuo A."/>
            <person name="LaButti K."/>
            <person name="Pangilinan J."/>
            <person name="Lipzen A."/>
            <person name="Riley R."/>
            <person name="Andreopoulos W."/>
            <person name="He G."/>
            <person name="Johnson J."/>
            <person name="Nolan M."/>
            <person name="Tritt A."/>
            <person name="Barry K.W."/>
            <person name="Grigoriev I.V."/>
            <person name="Nagy L.G."/>
            <person name="Hibbett D."/>
            <person name="Henrissat B."/>
            <person name="Matheny P.B."/>
            <person name="Labbe J."/>
            <person name="Martin F.M."/>
        </authorList>
    </citation>
    <scope>NUCLEOTIDE SEQUENCE</scope>
    <source>
        <strain evidence="1">HHB10654</strain>
    </source>
</reference>